<evidence type="ECO:0000313" key="1">
    <source>
        <dbReference type="EMBL" id="TDD44755.1"/>
    </source>
</evidence>
<dbReference type="Proteomes" id="UP000295124">
    <property type="component" value="Unassembled WGS sequence"/>
</dbReference>
<keyword evidence="2" id="KW-1185">Reference proteome</keyword>
<dbReference type="EMBL" id="SMKX01000226">
    <property type="protein sequence ID" value="TDD44755.1"/>
    <property type="molecule type" value="Genomic_DNA"/>
</dbReference>
<reference evidence="1 2" key="1">
    <citation type="submission" date="2019-03" db="EMBL/GenBank/DDBJ databases">
        <title>Draft genome sequences of novel Actinobacteria.</title>
        <authorList>
            <person name="Sahin N."/>
            <person name="Ay H."/>
            <person name="Saygin H."/>
        </authorList>
    </citation>
    <scope>NUCLEOTIDE SEQUENCE [LARGE SCALE GENOMIC DNA]</scope>
    <source>
        <strain evidence="1 2">JCM 13523</strain>
    </source>
</reference>
<sequence>MVGRRGLSVLHAVNGRYSGHVLAFKRLDAMQAELTHAPADLAQRLRTVFTAPPVQATCVLRQLVEETYDVIEARLPEVDVARLRTRFRTERLPIDPQIGE</sequence>
<evidence type="ECO:0000313" key="2">
    <source>
        <dbReference type="Proteomes" id="UP000295124"/>
    </source>
</evidence>
<proteinExistence type="predicted"/>
<name>A0A4R4YIM1_9ACTN</name>
<dbReference type="AlphaFoldDB" id="A0A4R4YIM1"/>
<protein>
    <submittedName>
        <fullName evidence="1">Uncharacterized protein</fullName>
    </submittedName>
</protein>
<accession>A0A4R4YIM1</accession>
<comment type="caution">
    <text evidence="1">The sequence shown here is derived from an EMBL/GenBank/DDBJ whole genome shotgun (WGS) entry which is preliminary data.</text>
</comment>
<dbReference type="RefSeq" id="WP_132177307.1">
    <property type="nucleotide sequence ID" value="NZ_SMKX01000226.1"/>
</dbReference>
<dbReference type="OrthoDB" id="4863277at2"/>
<organism evidence="1 2">
    <name type="scientific">Kribbella antibiotica</name>
    <dbReference type="NCBI Taxonomy" id="190195"/>
    <lineage>
        <taxon>Bacteria</taxon>
        <taxon>Bacillati</taxon>
        <taxon>Actinomycetota</taxon>
        <taxon>Actinomycetes</taxon>
        <taxon>Propionibacteriales</taxon>
        <taxon>Kribbellaceae</taxon>
        <taxon>Kribbella</taxon>
    </lineage>
</organism>
<gene>
    <name evidence="1" type="ORF">E1263_40115</name>
</gene>